<keyword evidence="8 15" id="KW-0547">Nucleotide-binding</keyword>
<dbReference type="FunFam" id="3.30.930.10:FF:000022">
    <property type="entry name" value="Phenylalanine--tRNA ligase beta subunit"/>
    <property type="match status" value="1"/>
</dbReference>
<proteinExistence type="inferred from homology"/>
<keyword evidence="11 16" id="KW-0694">RNA-binding</keyword>
<evidence type="ECO:0000259" key="17">
    <source>
        <dbReference type="PROSITE" id="PS50886"/>
    </source>
</evidence>
<dbReference type="InterPro" id="IPR005121">
    <property type="entry name" value="Fdx_antiC-bd"/>
</dbReference>
<dbReference type="InterPro" id="IPR045060">
    <property type="entry name" value="Phe-tRNA-ligase_IIc_bsu"/>
</dbReference>
<feature type="domain" description="B5" evidence="19">
    <location>
        <begin position="402"/>
        <end position="480"/>
    </location>
</feature>
<dbReference type="GO" id="GO:0000287">
    <property type="term" value="F:magnesium ion binding"/>
    <property type="evidence" value="ECO:0007669"/>
    <property type="project" value="UniProtKB-UniRule"/>
</dbReference>
<comment type="cofactor">
    <cofactor evidence="15">
        <name>Mg(2+)</name>
        <dbReference type="ChEBI" id="CHEBI:18420"/>
    </cofactor>
    <text evidence="15">Binds 2 magnesium ions per tetramer.</text>
</comment>
<reference evidence="20 21" key="1">
    <citation type="submission" date="2016-10" db="EMBL/GenBank/DDBJ databases">
        <authorList>
            <person name="de Groot N.N."/>
        </authorList>
    </citation>
    <scope>NUCLEOTIDE SEQUENCE [LARGE SCALE GENOMIC DNA]</scope>
    <source>
        <strain evidence="20 21">DSM 8423</strain>
    </source>
</reference>
<dbReference type="EMBL" id="FOBS01000009">
    <property type="protein sequence ID" value="SEM28585.1"/>
    <property type="molecule type" value="Genomic_DNA"/>
</dbReference>
<keyword evidence="13 15" id="KW-0030">Aminoacyl-tRNA synthetase</keyword>
<keyword evidence="6 15" id="KW-0436">Ligase</keyword>
<dbReference type="InterPro" id="IPR002547">
    <property type="entry name" value="tRNA-bd_dom"/>
</dbReference>
<dbReference type="PROSITE" id="PS50886">
    <property type="entry name" value="TRBD"/>
    <property type="match status" value="1"/>
</dbReference>
<dbReference type="SMART" id="SM00874">
    <property type="entry name" value="B5"/>
    <property type="match status" value="1"/>
</dbReference>
<dbReference type="InterPro" id="IPR005147">
    <property type="entry name" value="tRNA_synthase_B5-dom"/>
</dbReference>
<dbReference type="PROSITE" id="PS51447">
    <property type="entry name" value="FDX_ACB"/>
    <property type="match status" value="1"/>
</dbReference>
<dbReference type="SUPFAM" id="SSF55681">
    <property type="entry name" value="Class II aaRS and biotin synthetases"/>
    <property type="match status" value="1"/>
</dbReference>
<dbReference type="Gene3D" id="3.30.70.380">
    <property type="entry name" value="Ferrodoxin-fold anticodon-binding domain"/>
    <property type="match status" value="1"/>
</dbReference>
<dbReference type="GO" id="GO:0006432">
    <property type="term" value="P:phenylalanyl-tRNA aminoacylation"/>
    <property type="evidence" value="ECO:0007669"/>
    <property type="project" value="UniProtKB-UniRule"/>
</dbReference>
<evidence type="ECO:0000256" key="1">
    <source>
        <dbReference type="ARBA" id="ARBA00004496"/>
    </source>
</evidence>
<sequence length="804" mass="88962">MQVSLRWLKDYVDIDLTPAEVADCLTMVGLEVDAVRDVGPAFTHVVVAKILAIRPHPNADKLHLCDVTTGEETLPIVCGANNIHEGDVVPLAKVGATIPGGYTIKRSKLRGEFSDGMLCSEEELGIGEDTTGIMILPSDLPLGADLADVLDLKDTVFDIGITPNRSDCLSILGVAREIAAVTGKTVRLPDIDFQEGDEDIKGLASVQILDPDLCPRYTARMVRNVTVGPSPLWMRLRLEAVGLRSISNVVDVTNFVMMELGQPLHAFDFRFLEETRIVVRRSAQGEPFISLDEKERILNANTLMICDGVKPVAIAGIMGGFNSEIKPDTQDILLESAYFSPSSIRRSARDLGMSTDAAFRFERGIDPEGVLRALDRAAQLTAQLSGGTICRGRIDEHPRQVEMAREIPLRCRRVNALLGTDIPAADMVKILKNLGMEVSRQEGVEEEYLVNPPSFRVDIIREIDLVEEIARIHGYHNIPVTLPLGRMAPIRQNEKRVLEERMRNHLTSHGISEVITYSFISPDAADILALDAGDERRKGVRISNPLTEDQSVMRTTLIYSLLKVMRENANAGDYNLKIFEFGKVFLAGKPGELPTEKKRLACLMTGMRDHELWSSGELGMDFYDLKGCVESLTDSLRLTGIRFRSNAVQTFLHPGRACGIFLGEKSIGYMGEVHPDVLSRMDLKNRALVFELDMEVLSEHISDDVAYREFSRYPESSRDVAFVIDSNVEVGAMLDIALATGEDLLERVRIFDVYAGAGIPEGKKSLGLKFTYRSDAATLTDDTVNRVHSKIVHHIIDQTGAQIR</sequence>
<dbReference type="STRING" id="43775.SAMN04489760_10952"/>
<dbReference type="SMART" id="SM00896">
    <property type="entry name" value="FDX-ACB"/>
    <property type="match status" value="1"/>
</dbReference>
<evidence type="ECO:0000256" key="13">
    <source>
        <dbReference type="ARBA" id="ARBA00023146"/>
    </source>
</evidence>
<evidence type="ECO:0000256" key="10">
    <source>
        <dbReference type="ARBA" id="ARBA00022842"/>
    </source>
</evidence>
<dbReference type="SUPFAM" id="SSF50249">
    <property type="entry name" value="Nucleic acid-binding proteins"/>
    <property type="match status" value="1"/>
</dbReference>
<evidence type="ECO:0000256" key="2">
    <source>
        <dbReference type="ARBA" id="ARBA00008653"/>
    </source>
</evidence>
<evidence type="ECO:0000259" key="19">
    <source>
        <dbReference type="PROSITE" id="PS51483"/>
    </source>
</evidence>
<dbReference type="InterPro" id="IPR041616">
    <property type="entry name" value="PheRS_beta_core"/>
</dbReference>
<evidence type="ECO:0000256" key="6">
    <source>
        <dbReference type="ARBA" id="ARBA00022598"/>
    </source>
</evidence>
<keyword evidence="7 15" id="KW-0479">Metal-binding</keyword>
<dbReference type="PANTHER" id="PTHR10947:SF0">
    <property type="entry name" value="PHENYLALANINE--TRNA LIGASE BETA SUBUNIT"/>
    <property type="match status" value="1"/>
</dbReference>
<evidence type="ECO:0000259" key="18">
    <source>
        <dbReference type="PROSITE" id="PS51447"/>
    </source>
</evidence>
<dbReference type="FunFam" id="3.30.56.10:FF:000002">
    <property type="entry name" value="Phenylalanine--tRNA ligase beta subunit"/>
    <property type="match status" value="1"/>
</dbReference>
<dbReference type="AlphaFoldDB" id="A0A1H7X4M5"/>
<dbReference type="PANTHER" id="PTHR10947">
    <property type="entry name" value="PHENYLALANYL-TRNA SYNTHETASE BETA CHAIN AND LEUCINE-RICH REPEAT-CONTAINING PROTEIN 47"/>
    <property type="match status" value="1"/>
</dbReference>
<dbReference type="PROSITE" id="PS51483">
    <property type="entry name" value="B5"/>
    <property type="match status" value="1"/>
</dbReference>
<evidence type="ECO:0000256" key="7">
    <source>
        <dbReference type="ARBA" id="ARBA00022723"/>
    </source>
</evidence>
<keyword evidence="10 15" id="KW-0460">Magnesium</keyword>
<evidence type="ECO:0000256" key="4">
    <source>
        <dbReference type="ARBA" id="ARBA00022490"/>
    </source>
</evidence>
<dbReference type="CDD" id="cd02796">
    <property type="entry name" value="tRNA_bind_bactPheRS"/>
    <property type="match status" value="1"/>
</dbReference>
<dbReference type="InterPro" id="IPR004532">
    <property type="entry name" value="Phe-tRNA-ligase_IIc_bsu_bact"/>
</dbReference>
<name>A0A1H7X4M5_9BACT</name>
<comment type="similarity">
    <text evidence="2 15">Belongs to the phenylalanyl-tRNA synthetase beta subunit family. Type 1 subfamily.</text>
</comment>
<dbReference type="Gene3D" id="3.30.56.10">
    <property type="match status" value="2"/>
</dbReference>
<dbReference type="FunFam" id="2.40.50.140:FF:000045">
    <property type="entry name" value="Phenylalanine--tRNA ligase beta subunit"/>
    <property type="match status" value="1"/>
</dbReference>
<dbReference type="Gene3D" id="3.30.930.10">
    <property type="entry name" value="Bira Bifunctional Protein, Domain 2"/>
    <property type="match status" value="1"/>
</dbReference>
<organism evidence="20 21">
    <name type="scientific">Syntrophus gentianae</name>
    <dbReference type="NCBI Taxonomy" id="43775"/>
    <lineage>
        <taxon>Bacteria</taxon>
        <taxon>Pseudomonadati</taxon>
        <taxon>Thermodesulfobacteriota</taxon>
        <taxon>Syntrophia</taxon>
        <taxon>Syntrophales</taxon>
        <taxon>Syntrophaceae</taxon>
        <taxon>Syntrophus</taxon>
    </lineage>
</organism>
<feature type="domain" description="TRNA-binding" evidence="17">
    <location>
        <begin position="39"/>
        <end position="147"/>
    </location>
</feature>
<feature type="binding site" evidence="15">
    <location>
        <position position="458"/>
    </location>
    <ligand>
        <name>Mg(2+)</name>
        <dbReference type="ChEBI" id="CHEBI:18420"/>
        <note>shared with alpha subunit</note>
    </ligand>
</feature>
<evidence type="ECO:0000256" key="5">
    <source>
        <dbReference type="ARBA" id="ARBA00022555"/>
    </source>
</evidence>
<dbReference type="Pfam" id="PF03147">
    <property type="entry name" value="FDX-ACB"/>
    <property type="match status" value="1"/>
</dbReference>
<dbReference type="InterPro" id="IPR005146">
    <property type="entry name" value="B3/B4_tRNA-bd"/>
</dbReference>
<evidence type="ECO:0000256" key="16">
    <source>
        <dbReference type="PROSITE-ProRule" id="PRU00209"/>
    </source>
</evidence>
<dbReference type="RefSeq" id="WP_093883171.1">
    <property type="nucleotide sequence ID" value="NZ_FOBS01000009.1"/>
</dbReference>
<dbReference type="Gene3D" id="3.50.40.10">
    <property type="entry name" value="Phenylalanyl-trna Synthetase, Chain B, domain 3"/>
    <property type="match status" value="1"/>
</dbReference>
<dbReference type="InterPro" id="IPR036690">
    <property type="entry name" value="Fdx_antiC-bd_sf"/>
</dbReference>
<evidence type="ECO:0000256" key="8">
    <source>
        <dbReference type="ARBA" id="ARBA00022741"/>
    </source>
</evidence>
<gene>
    <name evidence="15" type="primary">pheT</name>
    <name evidence="20" type="ORF">SAMN04489760_10952</name>
</gene>
<dbReference type="SUPFAM" id="SSF56037">
    <property type="entry name" value="PheT/TilS domain"/>
    <property type="match status" value="1"/>
</dbReference>
<dbReference type="InterPro" id="IPR045864">
    <property type="entry name" value="aa-tRNA-synth_II/BPL/LPL"/>
</dbReference>
<dbReference type="Gene3D" id="2.40.50.140">
    <property type="entry name" value="Nucleic acid-binding proteins"/>
    <property type="match status" value="1"/>
</dbReference>
<dbReference type="HAMAP" id="MF_00283">
    <property type="entry name" value="Phe_tRNA_synth_beta1"/>
    <property type="match status" value="1"/>
</dbReference>
<dbReference type="InterPro" id="IPR033714">
    <property type="entry name" value="tRNA_bind_bactPheRS"/>
</dbReference>
<comment type="subunit">
    <text evidence="3 15">Tetramer of two alpha and two beta subunits.</text>
</comment>
<comment type="subcellular location">
    <subcellularLocation>
        <location evidence="1 15">Cytoplasm</location>
    </subcellularLocation>
</comment>
<dbReference type="EC" id="6.1.1.20" evidence="15"/>
<dbReference type="InterPro" id="IPR020825">
    <property type="entry name" value="Phe-tRNA_synthase-like_B3/B4"/>
</dbReference>
<dbReference type="OrthoDB" id="9805455at2"/>
<dbReference type="SUPFAM" id="SSF46955">
    <property type="entry name" value="Putative DNA-binding domain"/>
    <property type="match status" value="1"/>
</dbReference>
<dbReference type="Pfam" id="PF03484">
    <property type="entry name" value="B5"/>
    <property type="match status" value="1"/>
</dbReference>
<dbReference type="GO" id="GO:0000049">
    <property type="term" value="F:tRNA binding"/>
    <property type="evidence" value="ECO:0007669"/>
    <property type="project" value="UniProtKB-UniRule"/>
</dbReference>
<evidence type="ECO:0000313" key="21">
    <source>
        <dbReference type="Proteomes" id="UP000198744"/>
    </source>
</evidence>
<dbReference type="InterPro" id="IPR009061">
    <property type="entry name" value="DNA-bd_dom_put_sf"/>
</dbReference>
<dbReference type="GO" id="GO:0005524">
    <property type="term" value="F:ATP binding"/>
    <property type="evidence" value="ECO:0007669"/>
    <property type="project" value="UniProtKB-UniRule"/>
</dbReference>
<dbReference type="Pfam" id="PF17759">
    <property type="entry name" value="tRNA_synthFbeta"/>
    <property type="match status" value="1"/>
</dbReference>
<keyword evidence="9 15" id="KW-0067">ATP-binding</keyword>
<dbReference type="InterPro" id="IPR012340">
    <property type="entry name" value="NA-bd_OB-fold"/>
</dbReference>
<dbReference type="NCBIfam" id="NF045760">
    <property type="entry name" value="YtpR"/>
    <property type="match status" value="1"/>
</dbReference>
<feature type="binding site" evidence="15">
    <location>
        <position position="467"/>
    </location>
    <ligand>
        <name>Mg(2+)</name>
        <dbReference type="ChEBI" id="CHEBI:18420"/>
        <note>shared with alpha subunit</note>
    </ligand>
</feature>
<dbReference type="NCBIfam" id="TIGR00472">
    <property type="entry name" value="pheT_bact"/>
    <property type="match status" value="1"/>
</dbReference>
<evidence type="ECO:0000313" key="20">
    <source>
        <dbReference type="EMBL" id="SEM28585.1"/>
    </source>
</evidence>
<dbReference type="SMART" id="SM00873">
    <property type="entry name" value="B3_4"/>
    <property type="match status" value="1"/>
</dbReference>
<dbReference type="Proteomes" id="UP000198744">
    <property type="component" value="Unassembled WGS sequence"/>
</dbReference>
<evidence type="ECO:0000256" key="11">
    <source>
        <dbReference type="ARBA" id="ARBA00022884"/>
    </source>
</evidence>
<keyword evidence="5 16" id="KW-0820">tRNA-binding</keyword>
<dbReference type="FunFam" id="3.30.70.380:FF:000001">
    <property type="entry name" value="Phenylalanine--tRNA ligase beta subunit"/>
    <property type="match status" value="1"/>
</dbReference>
<dbReference type="GO" id="GO:0009328">
    <property type="term" value="C:phenylalanine-tRNA ligase complex"/>
    <property type="evidence" value="ECO:0007669"/>
    <property type="project" value="TreeGrafter"/>
</dbReference>
<accession>A0A1H7X4M5</accession>
<protein>
    <recommendedName>
        <fullName evidence="15">Phenylalanine--tRNA ligase beta subunit</fullName>
        <ecNumber evidence="15">6.1.1.20</ecNumber>
    </recommendedName>
    <alternativeName>
        <fullName evidence="15">Phenylalanyl-tRNA synthetase beta subunit</fullName>
        <shortName evidence="15">PheRS</shortName>
    </alternativeName>
</protein>
<feature type="domain" description="FDX-ACB" evidence="18">
    <location>
        <begin position="711"/>
        <end position="804"/>
    </location>
</feature>
<evidence type="ECO:0000256" key="3">
    <source>
        <dbReference type="ARBA" id="ARBA00011209"/>
    </source>
</evidence>
<feature type="binding site" evidence="15">
    <location>
        <position position="468"/>
    </location>
    <ligand>
        <name>Mg(2+)</name>
        <dbReference type="ChEBI" id="CHEBI:18420"/>
        <note>shared with alpha subunit</note>
    </ligand>
</feature>
<keyword evidence="4 15" id="KW-0963">Cytoplasm</keyword>
<evidence type="ECO:0000256" key="12">
    <source>
        <dbReference type="ARBA" id="ARBA00022917"/>
    </source>
</evidence>
<comment type="catalytic activity">
    <reaction evidence="14 15">
        <text>tRNA(Phe) + L-phenylalanine + ATP = L-phenylalanyl-tRNA(Phe) + AMP + diphosphate + H(+)</text>
        <dbReference type="Rhea" id="RHEA:19413"/>
        <dbReference type="Rhea" id="RHEA-COMP:9668"/>
        <dbReference type="Rhea" id="RHEA-COMP:9699"/>
        <dbReference type="ChEBI" id="CHEBI:15378"/>
        <dbReference type="ChEBI" id="CHEBI:30616"/>
        <dbReference type="ChEBI" id="CHEBI:33019"/>
        <dbReference type="ChEBI" id="CHEBI:58095"/>
        <dbReference type="ChEBI" id="CHEBI:78442"/>
        <dbReference type="ChEBI" id="CHEBI:78531"/>
        <dbReference type="ChEBI" id="CHEBI:456215"/>
        <dbReference type="EC" id="6.1.1.20"/>
    </reaction>
</comment>
<keyword evidence="12 15" id="KW-0648">Protein biosynthesis</keyword>
<dbReference type="Pfam" id="PF01588">
    <property type="entry name" value="tRNA_bind"/>
    <property type="match status" value="1"/>
</dbReference>
<evidence type="ECO:0000256" key="9">
    <source>
        <dbReference type="ARBA" id="ARBA00022840"/>
    </source>
</evidence>
<dbReference type="FunFam" id="3.50.40.10:FF:000001">
    <property type="entry name" value="Phenylalanine--tRNA ligase beta subunit"/>
    <property type="match status" value="1"/>
</dbReference>
<evidence type="ECO:0000256" key="15">
    <source>
        <dbReference type="HAMAP-Rule" id="MF_00283"/>
    </source>
</evidence>
<feature type="binding site" evidence="15">
    <location>
        <position position="464"/>
    </location>
    <ligand>
        <name>Mg(2+)</name>
        <dbReference type="ChEBI" id="CHEBI:18420"/>
        <note>shared with alpha subunit</note>
    </ligand>
</feature>
<evidence type="ECO:0000256" key="14">
    <source>
        <dbReference type="ARBA" id="ARBA00049255"/>
    </source>
</evidence>
<keyword evidence="21" id="KW-1185">Reference proteome</keyword>
<dbReference type="Pfam" id="PF03483">
    <property type="entry name" value="B3_4"/>
    <property type="match status" value="1"/>
</dbReference>
<dbReference type="GO" id="GO:0004826">
    <property type="term" value="F:phenylalanine-tRNA ligase activity"/>
    <property type="evidence" value="ECO:0007669"/>
    <property type="project" value="UniProtKB-UniRule"/>
</dbReference>
<dbReference type="SUPFAM" id="SSF54991">
    <property type="entry name" value="Anticodon-binding domain of PheRS"/>
    <property type="match status" value="1"/>
</dbReference>
<dbReference type="CDD" id="cd00769">
    <property type="entry name" value="PheRS_beta_core"/>
    <property type="match status" value="1"/>
</dbReference>